<proteinExistence type="predicted"/>
<name>A0ACC5T327_ENSAD</name>
<comment type="caution">
    <text evidence="1">The sequence shown here is derived from an EMBL/GenBank/DDBJ whole genome shotgun (WGS) entry which is preliminary data.</text>
</comment>
<evidence type="ECO:0000313" key="2">
    <source>
        <dbReference type="Proteomes" id="UP000823773"/>
    </source>
</evidence>
<evidence type="ECO:0000313" key="1">
    <source>
        <dbReference type="EMBL" id="MBP1875527.1"/>
    </source>
</evidence>
<keyword evidence="2" id="KW-1185">Reference proteome</keyword>
<accession>A0ACC5T327</accession>
<dbReference type="Proteomes" id="UP000823773">
    <property type="component" value="Unassembled WGS sequence"/>
</dbReference>
<dbReference type="EMBL" id="JAGGJR010000011">
    <property type="protein sequence ID" value="MBP1875527.1"/>
    <property type="molecule type" value="Genomic_DNA"/>
</dbReference>
<gene>
    <name evidence="1" type="ORF">J2Z19_005263</name>
</gene>
<keyword evidence="1" id="KW-0238">DNA-binding</keyword>
<sequence length="265" mass="28457">MDQDKSLQKLVPAVERAAEILDLVSSSRRFLTVSELARETDLPKSTVHGLCGTMVQLGLLVRRPDQTFVVGPHVLRWSNGFDRQTDVATEFALLCDEVSIPEHATASLSVPEEMDMVFIAARQAAAGNRFAARPGMRLPAVFVASGKAVLSLLPDFEIRRSVASSFPAPLTHKSVLGVDELLLELKEARTEGIFTDVGQCIDGVTNISSPVMNAVNKPLAAVMLSAPSELVEGTALHNVSSVVASLASRLSRRMGADVQNRSSNP</sequence>
<reference evidence="1" key="1">
    <citation type="submission" date="2021-03" db="EMBL/GenBank/DDBJ databases">
        <title>Genomic Encyclopedia of Type Strains, Phase IV (KMG-IV): sequencing the most valuable type-strain genomes for metagenomic binning, comparative biology and taxonomic classification.</title>
        <authorList>
            <person name="Goeker M."/>
        </authorList>
    </citation>
    <scope>NUCLEOTIDE SEQUENCE</scope>
    <source>
        <strain evidence="1">DSM 18131</strain>
    </source>
</reference>
<organism evidence="1 2">
    <name type="scientific">Ensifer adhaerens</name>
    <name type="common">Sinorhizobium morelense</name>
    <dbReference type="NCBI Taxonomy" id="106592"/>
    <lineage>
        <taxon>Bacteria</taxon>
        <taxon>Pseudomonadati</taxon>
        <taxon>Pseudomonadota</taxon>
        <taxon>Alphaproteobacteria</taxon>
        <taxon>Hyphomicrobiales</taxon>
        <taxon>Rhizobiaceae</taxon>
        <taxon>Sinorhizobium/Ensifer group</taxon>
        <taxon>Ensifer</taxon>
    </lineage>
</organism>
<protein>
    <submittedName>
        <fullName evidence="1">DNA-binding IclR family transcriptional regulator</fullName>
    </submittedName>
</protein>